<dbReference type="AlphaFoldDB" id="A0A8J6BZA7"/>
<keyword evidence="2" id="KW-1185">Reference proteome</keyword>
<sequence>MIDVPLFRTSLIFLAELIPDEFDQRQRREMMLLICDKIASRDVAVVMRALVHADDPTPASFLEALCSEQSKDATTLAVEKRAEKKETKNKALTGPPKLTRCEHFKVRPMKFDIEVPNADIYDLIYEAAANIFDSNPAMNPMNKKDLSITVDDDDLMKTRKTQFKMVRVEAYGRVELTMRWYPCKDSHKTQKNLGKFSHISGNSAEELHNSTRSLARKTRQVQITPRAYVRFIKRMYR</sequence>
<dbReference type="EMBL" id="JAHDYR010000012">
    <property type="protein sequence ID" value="KAG9395346.1"/>
    <property type="molecule type" value="Genomic_DNA"/>
</dbReference>
<keyword evidence="1" id="KW-0540">Nuclease</keyword>
<keyword evidence="1" id="KW-0255">Endonuclease</keyword>
<organism evidence="1 2">
    <name type="scientific">Carpediemonas membranifera</name>
    <dbReference type="NCBI Taxonomy" id="201153"/>
    <lineage>
        <taxon>Eukaryota</taxon>
        <taxon>Metamonada</taxon>
        <taxon>Carpediemonas-like organisms</taxon>
        <taxon>Carpediemonas</taxon>
    </lineage>
</organism>
<accession>A0A8J6BZA7</accession>
<name>A0A8J6BZA7_9EUKA</name>
<evidence type="ECO:0000313" key="2">
    <source>
        <dbReference type="Proteomes" id="UP000717585"/>
    </source>
</evidence>
<dbReference type="GO" id="GO:0004519">
    <property type="term" value="F:endonuclease activity"/>
    <property type="evidence" value="ECO:0007669"/>
    <property type="project" value="UniProtKB-KW"/>
</dbReference>
<gene>
    <name evidence="1" type="ORF">J8273_0587</name>
</gene>
<proteinExistence type="predicted"/>
<keyword evidence="1" id="KW-0378">Hydrolase</keyword>
<comment type="caution">
    <text evidence="1">The sequence shown here is derived from an EMBL/GenBank/DDBJ whole genome shotgun (WGS) entry which is preliminary data.</text>
</comment>
<dbReference type="Proteomes" id="UP000717585">
    <property type="component" value="Unassembled WGS sequence"/>
</dbReference>
<reference evidence="1" key="1">
    <citation type="submission" date="2021-05" db="EMBL/GenBank/DDBJ databases">
        <title>A free-living protist that lacks canonical eukaryotic 1 DNA replication and segregation systems.</title>
        <authorList>
            <person name="Salas-Leiva D.E."/>
            <person name="Tromer E.C."/>
            <person name="Curtis B.A."/>
            <person name="Jerlstrom-Hultqvist J."/>
            <person name="Kolisko M."/>
            <person name="Yi Z."/>
            <person name="Salas-Leiva J.S."/>
            <person name="Gallot-Lavallee L."/>
            <person name="Kops G.J.P.L."/>
            <person name="Archibald J.M."/>
            <person name="Simpson A.G.B."/>
            <person name="Roger A.J."/>
        </authorList>
    </citation>
    <scope>NUCLEOTIDE SEQUENCE</scope>
    <source>
        <strain evidence="1">BICM</strain>
    </source>
</reference>
<evidence type="ECO:0000313" key="1">
    <source>
        <dbReference type="EMBL" id="KAG9395346.1"/>
    </source>
</evidence>
<protein>
    <submittedName>
        <fullName evidence="1">DDE superfamily endonuclease</fullName>
    </submittedName>
</protein>